<evidence type="ECO:0000256" key="3">
    <source>
        <dbReference type="ARBA" id="ARBA00022692"/>
    </source>
</evidence>
<evidence type="ECO:0000313" key="8">
    <source>
        <dbReference type="EMBL" id="CAD8583670.1"/>
    </source>
</evidence>
<dbReference type="GO" id="GO:0016020">
    <property type="term" value="C:membrane"/>
    <property type="evidence" value="ECO:0007669"/>
    <property type="project" value="UniProtKB-SubCell"/>
</dbReference>
<feature type="transmembrane region" description="Helical" evidence="6">
    <location>
        <begin position="106"/>
        <end position="124"/>
    </location>
</feature>
<keyword evidence="7" id="KW-0732">Signal</keyword>
<evidence type="ECO:0000256" key="7">
    <source>
        <dbReference type="SAM" id="SignalP"/>
    </source>
</evidence>
<evidence type="ECO:0000256" key="6">
    <source>
        <dbReference type="SAM" id="Phobius"/>
    </source>
</evidence>
<protein>
    <recommendedName>
        <fullName evidence="9">Serine incorporator</fullName>
    </recommendedName>
</protein>
<feature type="transmembrane region" description="Helical" evidence="6">
    <location>
        <begin position="397"/>
        <end position="417"/>
    </location>
</feature>
<organism evidence="8">
    <name type="scientific">Ostreococcus mediterraneus</name>
    <dbReference type="NCBI Taxonomy" id="1486918"/>
    <lineage>
        <taxon>Eukaryota</taxon>
        <taxon>Viridiplantae</taxon>
        <taxon>Chlorophyta</taxon>
        <taxon>Mamiellophyceae</taxon>
        <taxon>Mamiellales</taxon>
        <taxon>Bathycoccaceae</taxon>
        <taxon>Ostreococcus</taxon>
    </lineage>
</organism>
<feature type="signal peptide" evidence="7">
    <location>
        <begin position="1"/>
        <end position="16"/>
    </location>
</feature>
<evidence type="ECO:0000256" key="2">
    <source>
        <dbReference type="ARBA" id="ARBA00006665"/>
    </source>
</evidence>
<evidence type="ECO:0000256" key="5">
    <source>
        <dbReference type="ARBA" id="ARBA00023136"/>
    </source>
</evidence>
<comment type="similarity">
    <text evidence="2">Belongs to the TDE1 family.</text>
</comment>
<evidence type="ECO:0008006" key="9">
    <source>
        <dbReference type="Google" id="ProtNLM"/>
    </source>
</evidence>
<dbReference type="Pfam" id="PF03348">
    <property type="entry name" value="Serinc"/>
    <property type="match status" value="1"/>
</dbReference>
<feature type="transmembrane region" description="Helical" evidence="6">
    <location>
        <begin position="251"/>
        <end position="270"/>
    </location>
</feature>
<dbReference type="InterPro" id="IPR005016">
    <property type="entry name" value="TDE1/TMS"/>
</dbReference>
<gene>
    <name evidence="8" type="ORF">OMED0929_LOCUS4505</name>
</gene>
<feature type="transmembrane region" description="Helical" evidence="6">
    <location>
        <begin position="178"/>
        <end position="196"/>
    </location>
</feature>
<proteinExistence type="inferred from homology"/>
<dbReference type="EMBL" id="HBEW01005379">
    <property type="protein sequence ID" value="CAD8583670.1"/>
    <property type="molecule type" value="Transcribed_RNA"/>
</dbReference>
<feature type="chain" id="PRO_5030705782" description="Serine incorporator" evidence="7">
    <location>
        <begin position="17"/>
        <end position="422"/>
    </location>
</feature>
<feature type="transmembrane region" description="Helical" evidence="6">
    <location>
        <begin position="145"/>
        <end position="166"/>
    </location>
</feature>
<feature type="transmembrane region" description="Helical" evidence="6">
    <location>
        <begin position="217"/>
        <end position="239"/>
    </location>
</feature>
<keyword evidence="3 6" id="KW-0812">Transmembrane</keyword>
<keyword evidence="5 6" id="KW-0472">Membrane</keyword>
<dbReference type="PANTHER" id="PTHR10383:SF9">
    <property type="entry name" value="SERINE INCORPORATOR, ISOFORM F"/>
    <property type="match status" value="1"/>
</dbReference>
<feature type="transmembrane region" description="Helical" evidence="6">
    <location>
        <begin position="277"/>
        <end position="296"/>
    </location>
</feature>
<name>A0A7S0KJH7_9CHLO</name>
<accession>A0A7S0KJH7</accession>
<evidence type="ECO:0000256" key="1">
    <source>
        <dbReference type="ARBA" id="ARBA00004141"/>
    </source>
</evidence>
<comment type="subcellular location">
    <subcellularLocation>
        <location evidence="1">Membrane</location>
        <topology evidence="1">Multi-pass membrane protein</topology>
    </subcellularLocation>
</comment>
<evidence type="ECO:0000256" key="4">
    <source>
        <dbReference type="ARBA" id="ARBA00022989"/>
    </source>
</evidence>
<dbReference type="AlphaFoldDB" id="A0A7S0KJH7"/>
<feature type="transmembrane region" description="Helical" evidence="6">
    <location>
        <begin position="356"/>
        <end position="377"/>
    </location>
</feature>
<dbReference type="PANTHER" id="PTHR10383">
    <property type="entry name" value="SERINE INCORPORATOR"/>
    <property type="match status" value="1"/>
</dbReference>
<feature type="transmembrane region" description="Helical" evidence="6">
    <location>
        <begin position="316"/>
        <end position="335"/>
    </location>
</feature>
<sequence length="422" mass="46080">MVWCVPSLACCAACNAWSCCVRCCPSPCARKEDVERGERERRHDDGEDDDGARRGVGWRGYYASGFVIIALLTWLLRDYTDTDSWGDMFTKSMKDCRDNGSCAHAIATRAGLGNVLFFAVMLVMSVNTRESDRASIRVKINSEYWVLKGVFWVGLMFAAFALPMGANDYDALVNVFRALAAVFLLIQAIVCLGWIYDLNDKLMEGIDEDNAGGSKSVWILAGTSLASYASALTLLVFLYKLWVPSSSCSRNNAIITCMLVLCVAFTVISLHGKVNGGVFTSGVTMFYCLYLIASALNSEPRDYSCSPVTSDGDLNSLLSFIGFMFALCALGKTAHSASSHSALRGDGDEDSPESPYATTYFHFVFLTASAYCAMVFVDWSGAGVTQGAGWTSVWVKVTLAYASAALYLWALVAPFVFKNRDF</sequence>
<keyword evidence="4 6" id="KW-1133">Transmembrane helix</keyword>
<reference evidence="8" key="1">
    <citation type="submission" date="2021-01" db="EMBL/GenBank/DDBJ databases">
        <authorList>
            <person name="Corre E."/>
            <person name="Pelletier E."/>
            <person name="Niang G."/>
            <person name="Scheremetjew M."/>
            <person name="Finn R."/>
            <person name="Kale V."/>
            <person name="Holt S."/>
            <person name="Cochrane G."/>
            <person name="Meng A."/>
            <person name="Brown T."/>
            <person name="Cohen L."/>
        </authorList>
    </citation>
    <scope>NUCLEOTIDE SEQUENCE</scope>
    <source>
        <strain evidence="8">Clade-D-RCC2572</strain>
    </source>
</reference>